<organism evidence="1 2">
    <name type="scientific">Streblomastix strix</name>
    <dbReference type="NCBI Taxonomy" id="222440"/>
    <lineage>
        <taxon>Eukaryota</taxon>
        <taxon>Metamonada</taxon>
        <taxon>Preaxostyla</taxon>
        <taxon>Oxymonadida</taxon>
        <taxon>Streblomastigidae</taxon>
        <taxon>Streblomastix</taxon>
    </lineage>
</organism>
<reference evidence="1 2" key="1">
    <citation type="submission" date="2019-03" db="EMBL/GenBank/DDBJ databases">
        <title>Single cell metagenomics reveals metabolic interactions within the superorganism composed of flagellate Streblomastix strix and complex community of Bacteroidetes bacteria on its surface.</title>
        <authorList>
            <person name="Treitli S.C."/>
            <person name="Kolisko M."/>
            <person name="Husnik F."/>
            <person name="Keeling P."/>
            <person name="Hampl V."/>
        </authorList>
    </citation>
    <scope>NUCLEOTIDE SEQUENCE [LARGE SCALE GENOMIC DNA]</scope>
    <source>
        <strain evidence="1">ST1C</strain>
    </source>
</reference>
<accession>A0A5J4WRK7</accession>
<gene>
    <name evidence="1" type="ORF">EZS28_006901</name>
</gene>
<dbReference type="EMBL" id="SNRW01001150">
    <property type="protein sequence ID" value="KAA6397571.1"/>
    <property type="molecule type" value="Genomic_DNA"/>
</dbReference>
<evidence type="ECO:0000313" key="2">
    <source>
        <dbReference type="Proteomes" id="UP000324800"/>
    </source>
</evidence>
<evidence type="ECO:0000313" key="1">
    <source>
        <dbReference type="EMBL" id="KAA6397571.1"/>
    </source>
</evidence>
<dbReference type="AlphaFoldDB" id="A0A5J4WRK7"/>
<comment type="caution">
    <text evidence="1">The sequence shown here is derived from an EMBL/GenBank/DDBJ whole genome shotgun (WGS) entry which is preliminary data.</text>
</comment>
<dbReference type="Proteomes" id="UP000324800">
    <property type="component" value="Unassembled WGS sequence"/>
</dbReference>
<name>A0A5J4WRK7_9EUKA</name>
<proteinExistence type="predicted"/>
<sequence length="470" mass="55244">MTYEYDHSEKQFNKTNEYIVNQDWQTIHILLAPLSIQGDENPQVHAMFIKDIDRVVGGFLCKKCNQKLFNRTSAHFGRDLKIHLESCKGPDQQKHPKLDKLAQPFMPYLKSNKTIQKLFATGQTKLLHKEQEQGVSDILQPTKNYMCIDAETIHQVAVFGFNSKNNAYLGSTTQQKQVTIRRTDYQFELVFKDILTFIPPTTFDNFVHKYSNGTKLTKGMFPHGSFNTSNVNQFLSSTEPDKDYQEYVDDFISLDANDNRKFKDRWAYLEFYNIRDVEQTDHKEYKFYSEKWNKKVESYIQQDNKAGRDTINNVNTDDIDYFNRMIPNKCCYFHAKFTNVNKPTLERIDNNIAHTKDNCKLAFQPCNSTRSDKDADVSRLMIQIYKYAFVKNLPMTIVDEEVYWFLRKSIHGGLSQILISTHYTQVLSVEFIIKIIRILEVRCTWLVELLNTLKYVKLMTKNIEILSEKR</sequence>
<protein>
    <submittedName>
        <fullName evidence="1">Uncharacterized protein</fullName>
    </submittedName>
</protein>